<evidence type="ECO:0000313" key="4">
    <source>
        <dbReference type="Proteomes" id="UP001596002"/>
    </source>
</evidence>
<evidence type="ECO:0000259" key="2">
    <source>
        <dbReference type="PROSITE" id="PS51819"/>
    </source>
</evidence>
<gene>
    <name evidence="3" type="ORF">ACFO8Q_23605</name>
</gene>
<dbReference type="InterPro" id="IPR029068">
    <property type="entry name" value="Glyas_Bleomycin-R_OHBP_Dase"/>
</dbReference>
<keyword evidence="4" id="KW-1185">Reference proteome</keyword>
<dbReference type="RefSeq" id="WP_380029710.1">
    <property type="nucleotide sequence ID" value="NZ_JBHSHC010000157.1"/>
</dbReference>
<dbReference type="PROSITE" id="PS00934">
    <property type="entry name" value="GLYOXALASE_I_1"/>
    <property type="match status" value="1"/>
</dbReference>
<keyword evidence="1" id="KW-0479">Metal-binding</keyword>
<name>A0ABV9QAH8_9BACL</name>
<dbReference type="InterPro" id="IPR018146">
    <property type="entry name" value="Glyoxalase_1_CS"/>
</dbReference>
<dbReference type="SUPFAM" id="SSF54593">
    <property type="entry name" value="Glyoxalase/Bleomycin resistance protein/Dihydroxybiphenyl dioxygenase"/>
    <property type="match status" value="1"/>
</dbReference>
<accession>A0ABV9QAH8</accession>
<dbReference type="Proteomes" id="UP001596002">
    <property type="component" value="Unassembled WGS sequence"/>
</dbReference>
<feature type="domain" description="VOC" evidence="2">
    <location>
        <begin position="6"/>
        <end position="125"/>
    </location>
</feature>
<evidence type="ECO:0000256" key="1">
    <source>
        <dbReference type="ARBA" id="ARBA00022723"/>
    </source>
</evidence>
<organism evidence="3 4">
    <name type="scientific">Effusibacillus consociatus</name>
    <dbReference type="NCBI Taxonomy" id="1117041"/>
    <lineage>
        <taxon>Bacteria</taxon>
        <taxon>Bacillati</taxon>
        <taxon>Bacillota</taxon>
        <taxon>Bacilli</taxon>
        <taxon>Bacillales</taxon>
        <taxon>Alicyclobacillaceae</taxon>
        <taxon>Effusibacillus</taxon>
    </lineage>
</organism>
<dbReference type="PROSITE" id="PS51819">
    <property type="entry name" value="VOC"/>
    <property type="match status" value="1"/>
</dbReference>
<dbReference type="CDD" id="cd07245">
    <property type="entry name" value="VOC_like"/>
    <property type="match status" value="1"/>
</dbReference>
<dbReference type="InterPro" id="IPR050383">
    <property type="entry name" value="GlyoxalaseI/FosfomycinResist"/>
</dbReference>
<dbReference type="Pfam" id="PF00903">
    <property type="entry name" value="Glyoxalase"/>
    <property type="match status" value="1"/>
</dbReference>
<dbReference type="InterPro" id="IPR037523">
    <property type="entry name" value="VOC_core"/>
</dbReference>
<evidence type="ECO:0000313" key="3">
    <source>
        <dbReference type="EMBL" id="MFC4770267.1"/>
    </source>
</evidence>
<sequence length="134" mass="15210">MIECHSIHHISIVVTDLERAKSFYRDVLGLREIPRPNFDFPGAWFEIGNQQLHVIVHPPSQTLRTEGGIDSRDGHFAIRVTSYEQTLRHLEKLNVPHKAKPDSITGWAQIFCCDPDGNIIELNAERETGTIKNG</sequence>
<proteinExistence type="predicted"/>
<reference evidence="4" key="1">
    <citation type="journal article" date="2019" name="Int. J. Syst. Evol. Microbiol.">
        <title>The Global Catalogue of Microorganisms (GCM) 10K type strain sequencing project: providing services to taxonomists for standard genome sequencing and annotation.</title>
        <authorList>
            <consortium name="The Broad Institute Genomics Platform"/>
            <consortium name="The Broad Institute Genome Sequencing Center for Infectious Disease"/>
            <person name="Wu L."/>
            <person name="Ma J."/>
        </authorList>
    </citation>
    <scope>NUCLEOTIDE SEQUENCE [LARGE SCALE GENOMIC DNA]</scope>
    <source>
        <strain evidence="4">WYCCWR 12678</strain>
    </source>
</reference>
<protein>
    <submittedName>
        <fullName evidence="3">VOC family protein</fullName>
    </submittedName>
</protein>
<dbReference type="Gene3D" id="3.10.180.10">
    <property type="entry name" value="2,3-Dihydroxybiphenyl 1,2-Dioxygenase, domain 1"/>
    <property type="match status" value="1"/>
</dbReference>
<comment type="caution">
    <text evidence="3">The sequence shown here is derived from an EMBL/GenBank/DDBJ whole genome shotgun (WGS) entry which is preliminary data.</text>
</comment>
<dbReference type="InterPro" id="IPR004360">
    <property type="entry name" value="Glyas_Fos-R_dOase_dom"/>
</dbReference>
<dbReference type="PANTHER" id="PTHR21366:SF22">
    <property type="entry name" value="VOC DOMAIN-CONTAINING PROTEIN"/>
    <property type="match status" value="1"/>
</dbReference>
<dbReference type="EMBL" id="JBHSHC010000157">
    <property type="protein sequence ID" value="MFC4770267.1"/>
    <property type="molecule type" value="Genomic_DNA"/>
</dbReference>
<dbReference type="PANTHER" id="PTHR21366">
    <property type="entry name" value="GLYOXALASE FAMILY PROTEIN"/>
    <property type="match status" value="1"/>
</dbReference>